<dbReference type="EMBL" id="JBEAFC010000003">
    <property type="protein sequence ID" value="KAL1564260.1"/>
    <property type="molecule type" value="Genomic_DNA"/>
</dbReference>
<sequence length="142" mass="16036">MKTQGRQNAMVKTYPVISATWNTRPGLLRASNGPTMVDQVTKVDTKPTNHSKFTGKCGRRTCNECYMFPPSSKSKDKKKAKGVQRLKSSFNVPDYRPTTWKVVDTKSSMKLSGFSTTDVLDYLDRIDCMNPYYEGGDEETQC</sequence>
<dbReference type="PANTHER" id="PTHR34278:SF1">
    <property type="entry name" value="PROTEIN THI031, PUTATIVE-RELATED"/>
    <property type="match status" value="1"/>
</dbReference>
<evidence type="ECO:0000313" key="2">
    <source>
        <dbReference type="Proteomes" id="UP001567538"/>
    </source>
</evidence>
<organism evidence="1 2">
    <name type="scientific">Salvia divinorum</name>
    <name type="common">Maria pastora</name>
    <name type="synonym">Diviner's sage</name>
    <dbReference type="NCBI Taxonomy" id="28513"/>
    <lineage>
        <taxon>Eukaryota</taxon>
        <taxon>Viridiplantae</taxon>
        <taxon>Streptophyta</taxon>
        <taxon>Embryophyta</taxon>
        <taxon>Tracheophyta</taxon>
        <taxon>Spermatophyta</taxon>
        <taxon>Magnoliopsida</taxon>
        <taxon>eudicotyledons</taxon>
        <taxon>Gunneridae</taxon>
        <taxon>Pentapetalae</taxon>
        <taxon>asterids</taxon>
        <taxon>lamiids</taxon>
        <taxon>Lamiales</taxon>
        <taxon>Lamiaceae</taxon>
        <taxon>Nepetoideae</taxon>
        <taxon>Mentheae</taxon>
        <taxon>Salviinae</taxon>
        <taxon>Salvia</taxon>
        <taxon>Salvia subgen. Calosphace</taxon>
    </lineage>
</organism>
<dbReference type="Proteomes" id="UP001567538">
    <property type="component" value="Unassembled WGS sequence"/>
</dbReference>
<dbReference type="AlphaFoldDB" id="A0ABD1I7C6"/>
<gene>
    <name evidence="1" type="ORF">AAHA92_06627</name>
</gene>
<evidence type="ECO:0000313" key="1">
    <source>
        <dbReference type="EMBL" id="KAL1564260.1"/>
    </source>
</evidence>
<name>A0ABD1I7C6_SALDI</name>
<comment type="caution">
    <text evidence="1">The sequence shown here is derived from an EMBL/GenBank/DDBJ whole genome shotgun (WGS) entry which is preliminary data.</text>
</comment>
<protein>
    <submittedName>
        <fullName evidence="1">Uncharacterized protein</fullName>
    </submittedName>
</protein>
<accession>A0ABD1I7C6</accession>
<proteinExistence type="predicted"/>
<reference evidence="1 2" key="1">
    <citation type="submission" date="2024-06" db="EMBL/GenBank/DDBJ databases">
        <title>A chromosome level genome sequence of Diviner's sage (Salvia divinorum).</title>
        <authorList>
            <person name="Ford S.A."/>
            <person name="Ro D.-K."/>
            <person name="Ness R.W."/>
            <person name="Phillips M.A."/>
        </authorList>
    </citation>
    <scope>NUCLEOTIDE SEQUENCE [LARGE SCALE GENOMIC DNA]</scope>
    <source>
        <strain evidence="1">SAF-2024a</strain>
        <tissue evidence="1">Leaf</tissue>
    </source>
</reference>
<dbReference type="PANTHER" id="PTHR34278">
    <property type="entry name" value="PROTEIN THI031, PUTATIVE-RELATED"/>
    <property type="match status" value="1"/>
</dbReference>
<keyword evidence="2" id="KW-1185">Reference proteome</keyword>